<organism evidence="1 2">
    <name type="scientific">Roseivirga pacifica</name>
    <dbReference type="NCBI Taxonomy" id="1267423"/>
    <lineage>
        <taxon>Bacteria</taxon>
        <taxon>Pseudomonadati</taxon>
        <taxon>Bacteroidota</taxon>
        <taxon>Cytophagia</taxon>
        <taxon>Cytophagales</taxon>
        <taxon>Roseivirgaceae</taxon>
        <taxon>Roseivirga</taxon>
    </lineage>
</organism>
<keyword evidence="2" id="KW-1185">Reference proteome</keyword>
<dbReference type="RefSeq" id="WP_162844663.1">
    <property type="nucleotide sequence ID" value="NZ_FOIR01000001.1"/>
</dbReference>
<evidence type="ECO:0008006" key="3">
    <source>
        <dbReference type="Google" id="ProtNLM"/>
    </source>
</evidence>
<dbReference type="AlphaFoldDB" id="A0A1I0MRJ7"/>
<dbReference type="GeneID" id="99988762"/>
<evidence type="ECO:0000313" key="1">
    <source>
        <dbReference type="EMBL" id="SEV90931.1"/>
    </source>
</evidence>
<sequence>MKTYIAKAEMCTYLQVKIIANSEEEAYQKAKELCGSKFTEIEGTGNWEVYNVEEE</sequence>
<name>A0A1I0MRJ7_9BACT</name>
<dbReference type="Proteomes" id="UP000199437">
    <property type="component" value="Unassembled WGS sequence"/>
</dbReference>
<reference evidence="2" key="1">
    <citation type="submission" date="2016-10" db="EMBL/GenBank/DDBJ databases">
        <authorList>
            <person name="Varghese N."/>
            <person name="Submissions S."/>
        </authorList>
    </citation>
    <scope>NUCLEOTIDE SEQUENCE [LARGE SCALE GENOMIC DNA]</scope>
    <source>
        <strain evidence="2">CGMCC 1.12402</strain>
    </source>
</reference>
<proteinExistence type="predicted"/>
<dbReference type="STRING" id="1267423.SAMN05216290_0620"/>
<dbReference type="EMBL" id="FOIR01000001">
    <property type="protein sequence ID" value="SEV90931.1"/>
    <property type="molecule type" value="Genomic_DNA"/>
</dbReference>
<accession>A0A1I0MRJ7</accession>
<evidence type="ECO:0000313" key="2">
    <source>
        <dbReference type="Proteomes" id="UP000199437"/>
    </source>
</evidence>
<gene>
    <name evidence="1" type="ORF">SAMN05216290_0620</name>
</gene>
<protein>
    <recommendedName>
        <fullName evidence="3">DpnD/PcfM-like protein</fullName>
    </recommendedName>
</protein>